<name>A0ABP0DEQ1_9PEZI</name>
<proteinExistence type="predicted"/>
<evidence type="ECO:0000313" key="1">
    <source>
        <dbReference type="EMBL" id="CAK7266647.1"/>
    </source>
</evidence>
<sequence>MNDNSHSDPTDQRTDCEAESSTKIFESVLTIYKREEMEQFIKIIEASKLADDDLFDALEEFADWAIDDFQSVSVITLVELRVLLMRRGIYVANHRKIGCSVAQCLYDVVGASELPEWPEMAPGDFFRSKIMQSYNPDLQEKVDPSRIDPAYLLPALRGAPTVSTESICDITPTGSTTDGGSLPTQDAPFLTAFPNCSCNQGQSYATGAVNKQAQDGHCEPPPLVTQVEELILPKFQLTYREPARLDSDVYRAVRHIRDNCPREMMYKGSTDKMGLIYRTKQFLEFCSDNGLAESDLIIAMPAMWYYGVVLDHFYTIRRNVTNWRLVIQRMAERFEQETVAQDRISEWQNMTLAEITKASPKLLLSEVVQKVMCDE</sequence>
<accession>A0ABP0DEQ1</accession>
<dbReference type="Proteomes" id="UP001642502">
    <property type="component" value="Unassembled WGS sequence"/>
</dbReference>
<comment type="caution">
    <text evidence="1">The sequence shown here is derived from an EMBL/GenBank/DDBJ whole genome shotgun (WGS) entry which is preliminary data.</text>
</comment>
<evidence type="ECO:0000313" key="2">
    <source>
        <dbReference type="Proteomes" id="UP001642502"/>
    </source>
</evidence>
<gene>
    <name evidence="1" type="ORF">SEPCBS119000_002136</name>
</gene>
<protein>
    <submittedName>
        <fullName evidence="1">Uncharacterized protein</fullName>
    </submittedName>
</protein>
<reference evidence="1 2" key="1">
    <citation type="submission" date="2024-01" db="EMBL/GenBank/DDBJ databases">
        <authorList>
            <person name="Allen C."/>
            <person name="Tagirdzhanova G."/>
        </authorList>
    </citation>
    <scope>NUCLEOTIDE SEQUENCE [LARGE SCALE GENOMIC DNA]</scope>
    <source>
        <strain evidence="1 2">CBS 119000</strain>
    </source>
</reference>
<organism evidence="1 2">
    <name type="scientific">Sporothrix epigloea</name>
    <dbReference type="NCBI Taxonomy" id="1892477"/>
    <lineage>
        <taxon>Eukaryota</taxon>
        <taxon>Fungi</taxon>
        <taxon>Dikarya</taxon>
        <taxon>Ascomycota</taxon>
        <taxon>Pezizomycotina</taxon>
        <taxon>Sordariomycetes</taxon>
        <taxon>Sordariomycetidae</taxon>
        <taxon>Ophiostomatales</taxon>
        <taxon>Ophiostomataceae</taxon>
        <taxon>Sporothrix</taxon>
    </lineage>
</organism>
<keyword evidence="2" id="KW-1185">Reference proteome</keyword>
<dbReference type="EMBL" id="CAWUON010000020">
    <property type="protein sequence ID" value="CAK7266647.1"/>
    <property type="molecule type" value="Genomic_DNA"/>
</dbReference>